<keyword evidence="2" id="KW-0479">Metal-binding</keyword>
<evidence type="ECO:0000256" key="3">
    <source>
        <dbReference type="ARBA" id="ARBA00022964"/>
    </source>
</evidence>
<dbReference type="InterPro" id="IPR045054">
    <property type="entry name" value="P4HA-like"/>
</dbReference>
<name>A0A7S4DSL0_9EUKA</name>
<dbReference type="SMART" id="SM00702">
    <property type="entry name" value="P4Hc"/>
    <property type="match status" value="1"/>
</dbReference>
<dbReference type="InterPro" id="IPR005123">
    <property type="entry name" value="Oxoglu/Fe-dep_dioxygenase_dom"/>
</dbReference>
<keyword evidence="4" id="KW-0560">Oxidoreductase</keyword>
<evidence type="ECO:0000313" key="9">
    <source>
        <dbReference type="EMBL" id="CAE0667525.1"/>
    </source>
</evidence>
<keyword evidence="7" id="KW-0732">Signal</keyword>
<feature type="region of interest" description="Disordered" evidence="6">
    <location>
        <begin position="29"/>
        <end position="54"/>
    </location>
</feature>
<sequence>MLYLRPCALATALLLAACLAGPPSFFDSSSSSGQCPMEEGGEAGECSMDGGAQAQLPRHKTVKVFNNGVSEGGVEMTIDAGESMGEVARMMAAKVDANATLLPHQADYGVGAPWRVYREDGHVVRVFEDLRDGEHVYVVPSGLHFMWPTREIGHTVVLDDIKTKSPKPIQLKTLNHSPKVFEIENLLTEEEAEQLKQASLSVKHNGNKLQRSTTGHTGNVDPMRTSDNAFISSESPLAMELIDRAFQVLRMKTDMALADGLQVLRYNESAGYRWHTDWFPEKTAYGRNHDVTRGGSNRLATILFFLSDVELGGQTGFPEAPGDTSQLNHSMSLAQDMFGPGSWELEAVQKCFGRFSVKPRKARAILFYSLKPNGQGDPMSMHTGCPVLLGQKWAANLWVWNKNRDDHRGNRRRVSAEFVNRMEEPTLVSWVTNPRHIQGRIDPGKTMPMSTFDGDSFVFRDLTRTKVLAKWTADASKGDRQQVPIYKNMNDGQDSEFQPSDNIAPGEVHVRIQNTLDDQIDVFWLPEPSKPIMTLPPHNQLTLKTWDTHQFAIYKKGDQQPQKLRDFVADTKRGNQQKLVID</sequence>
<dbReference type="InterPro" id="IPR006620">
    <property type="entry name" value="Pro_4_hyd_alph"/>
</dbReference>
<evidence type="ECO:0000256" key="7">
    <source>
        <dbReference type="SAM" id="SignalP"/>
    </source>
</evidence>
<dbReference type="InterPro" id="IPR044862">
    <property type="entry name" value="Pro_4_hyd_alph_FE2OG_OXY"/>
</dbReference>
<feature type="domain" description="Fe2OG dioxygenase" evidence="8">
    <location>
        <begin position="257"/>
        <end position="401"/>
    </location>
</feature>
<dbReference type="Gene3D" id="2.60.120.620">
    <property type="entry name" value="q2cbj1_9rhob like domain"/>
    <property type="match status" value="1"/>
</dbReference>
<dbReference type="EMBL" id="HBIV01026720">
    <property type="protein sequence ID" value="CAE0667525.1"/>
    <property type="molecule type" value="Transcribed_RNA"/>
</dbReference>
<dbReference type="GO" id="GO:0004656">
    <property type="term" value="F:procollagen-proline 4-dioxygenase activity"/>
    <property type="evidence" value="ECO:0007669"/>
    <property type="project" value="TreeGrafter"/>
</dbReference>
<proteinExistence type="predicted"/>
<evidence type="ECO:0000256" key="6">
    <source>
        <dbReference type="SAM" id="MobiDB-lite"/>
    </source>
</evidence>
<dbReference type="InterPro" id="IPR036208">
    <property type="entry name" value="VHL_sf"/>
</dbReference>
<dbReference type="AlphaFoldDB" id="A0A7S4DSL0"/>
<evidence type="ECO:0000256" key="1">
    <source>
        <dbReference type="ARBA" id="ARBA00001961"/>
    </source>
</evidence>
<dbReference type="GO" id="GO:0005506">
    <property type="term" value="F:iron ion binding"/>
    <property type="evidence" value="ECO:0007669"/>
    <property type="project" value="InterPro"/>
</dbReference>
<dbReference type="SUPFAM" id="SSF49468">
    <property type="entry name" value="VHL"/>
    <property type="match status" value="1"/>
</dbReference>
<dbReference type="PROSITE" id="PS51257">
    <property type="entry name" value="PROKAR_LIPOPROTEIN"/>
    <property type="match status" value="1"/>
</dbReference>
<keyword evidence="3" id="KW-0223">Dioxygenase</keyword>
<dbReference type="Gene3D" id="2.60.40.780">
    <property type="entry name" value="von Hippel-Lindau disease tumour suppressor, beta domain"/>
    <property type="match status" value="1"/>
</dbReference>
<keyword evidence="5" id="KW-0408">Iron</keyword>
<dbReference type="PROSITE" id="PS51471">
    <property type="entry name" value="FE2OG_OXY"/>
    <property type="match status" value="1"/>
</dbReference>
<dbReference type="Pfam" id="PF13640">
    <property type="entry name" value="2OG-FeII_Oxy_3"/>
    <property type="match status" value="1"/>
</dbReference>
<organism evidence="9">
    <name type="scientific">Lotharella globosa</name>
    <dbReference type="NCBI Taxonomy" id="91324"/>
    <lineage>
        <taxon>Eukaryota</taxon>
        <taxon>Sar</taxon>
        <taxon>Rhizaria</taxon>
        <taxon>Cercozoa</taxon>
        <taxon>Chlorarachniophyceae</taxon>
        <taxon>Lotharella</taxon>
    </lineage>
</organism>
<feature type="chain" id="PRO_5031453431" description="Fe2OG dioxygenase domain-containing protein" evidence="7">
    <location>
        <begin position="21"/>
        <end position="582"/>
    </location>
</feature>
<dbReference type="GO" id="GO:0005783">
    <property type="term" value="C:endoplasmic reticulum"/>
    <property type="evidence" value="ECO:0007669"/>
    <property type="project" value="TreeGrafter"/>
</dbReference>
<reference evidence="9" key="1">
    <citation type="submission" date="2021-01" db="EMBL/GenBank/DDBJ databases">
        <authorList>
            <person name="Corre E."/>
            <person name="Pelletier E."/>
            <person name="Niang G."/>
            <person name="Scheremetjew M."/>
            <person name="Finn R."/>
            <person name="Kale V."/>
            <person name="Holt S."/>
            <person name="Cochrane G."/>
            <person name="Meng A."/>
            <person name="Brown T."/>
            <person name="Cohen L."/>
        </authorList>
    </citation>
    <scope>NUCLEOTIDE SEQUENCE</scope>
    <source>
        <strain evidence="9">CCCM811</strain>
    </source>
</reference>
<dbReference type="GO" id="GO:0031418">
    <property type="term" value="F:L-ascorbic acid binding"/>
    <property type="evidence" value="ECO:0007669"/>
    <property type="project" value="InterPro"/>
</dbReference>
<feature type="region of interest" description="Disordered" evidence="6">
    <location>
        <begin position="201"/>
        <end position="223"/>
    </location>
</feature>
<dbReference type="PANTHER" id="PTHR10869">
    <property type="entry name" value="PROLYL 4-HYDROXYLASE ALPHA SUBUNIT"/>
    <property type="match status" value="1"/>
</dbReference>
<gene>
    <name evidence="9" type="ORF">LGLO00237_LOCUS19147</name>
</gene>
<dbReference type="PANTHER" id="PTHR10869:SF226">
    <property type="entry name" value="PROLYL 4-HYDROXYLASE ALPHA SUBUNIT DOMAIN-CONTAINING PROTEIN"/>
    <property type="match status" value="1"/>
</dbReference>
<protein>
    <recommendedName>
        <fullName evidence="8">Fe2OG dioxygenase domain-containing protein</fullName>
    </recommendedName>
</protein>
<comment type="cofactor">
    <cofactor evidence="1">
        <name>L-ascorbate</name>
        <dbReference type="ChEBI" id="CHEBI:38290"/>
    </cofactor>
</comment>
<feature type="compositionally biased region" description="Polar residues" evidence="6">
    <location>
        <begin position="201"/>
        <end position="217"/>
    </location>
</feature>
<feature type="signal peptide" evidence="7">
    <location>
        <begin position="1"/>
        <end position="20"/>
    </location>
</feature>
<accession>A0A7S4DSL0</accession>
<evidence type="ECO:0000256" key="4">
    <source>
        <dbReference type="ARBA" id="ARBA00023002"/>
    </source>
</evidence>
<evidence type="ECO:0000256" key="5">
    <source>
        <dbReference type="ARBA" id="ARBA00023004"/>
    </source>
</evidence>
<evidence type="ECO:0000259" key="8">
    <source>
        <dbReference type="PROSITE" id="PS51471"/>
    </source>
</evidence>
<dbReference type="InterPro" id="IPR037140">
    <property type="entry name" value="VHL_beta_dom_sf"/>
</dbReference>
<evidence type="ECO:0000256" key="2">
    <source>
        <dbReference type="ARBA" id="ARBA00022723"/>
    </source>
</evidence>